<proteinExistence type="predicted"/>
<evidence type="ECO:0000313" key="1">
    <source>
        <dbReference type="EMBL" id="MFC5911171.1"/>
    </source>
</evidence>
<sequence length="317" mass="33265">MTTIAGTSPRIRVEWGSTAESLGTVLRAALDLLDTGGRIRLVGPDEPADVVHSVGKGPADDAEGSAVRRVHTVPLVPLRRGRTAPARWWARHERRRAGARTTWLAHGRVAAGLLVASGAARGDLVHWLPIVAPVECWPTNRVDRAAVRARLGVAPGVALVLECLSPDAPQSVGDWATRVGPRRTDVLALTCTTRAPAEDDLSFTELLAAADLFVAGRRGLTAENPGVAAVAAGVPVVAVTTDSTAELVRSGRNGFVVPPDPAAVADAVRAYLDGQLPYGCARVPSAGTEPVLEELARGLLRAYHCALIHGGRRGPDR</sequence>
<dbReference type="Proteomes" id="UP001596174">
    <property type="component" value="Unassembled WGS sequence"/>
</dbReference>
<reference evidence="2" key="1">
    <citation type="journal article" date="2019" name="Int. J. Syst. Evol. Microbiol.">
        <title>The Global Catalogue of Microorganisms (GCM) 10K type strain sequencing project: providing services to taxonomists for standard genome sequencing and annotation.</title>
        <authorList>
            <consortium name="The Broad Institute Genomics Platform"/>
            <consortium name="The Broad Institute Genome Sequencing Center for Infectious Disease"/>
            <person name="Wu L."/>
            <person name="Ma J."/>
        </authorList>
    </citation>
    <scope>NUCLEOTIDE SEQUENCE [LARGE SCALE GENOMIC DNA]</scope>
    <source>
        <strain evidence="2">JCM 4816</strain>
    </source>
</reference>
<protein>
    <submittedName>
        <fullName evidence="1">Glycosyltransferase</fullName>
        <ecNumber evidence="1">2.4.-.-</ecNumber>
    </submittedName>
</protein>
<dbReference type="EC" id="2.4.-.-" evidence="1"/>
<evidence type="ECO:0000313" key="2">
    <source>
        <dbReference type="Proteomes" id="UP001596174"/>
    </source>
</evidence>
<dbReference type="Gene3D" id="3.40.50.2000">
    <property type="entry name" value="Glycogen Phosphorylase B"/>
    <property type="match status" value="1"/>
</dbReference>
<keyword evidence="2" id="KW-1185">Reference proteome</keyword>
<dbReference type="RefSeq" id="WP_380589660.1">
    <property type="nucleotide sequence ID" value="NZ_JBHSQJ010000147.1"/>
</dbReference>
<comment type="caution">
    <text evidence="1">The sequence shown here is derived from an EMBL/GenBank/DDBJ whole genome shotgun (WGS) entry which is preliminary data.</text>
</comment>
<gene>
    <name evidence="1" type="ORF">ACFP3V_28690</name>
</gene>
<keyword evidence="1" id="KW-0808">Transferase</keyword>
<dbReference type="EMBL" id="JBHSQJ010000147">
    <property type="protein sequence ID" value="MFC5911171.1"/>
    <property type="molecule type" value="Genomic_DNA"/>
</dbReference>
<name>A0ABW1GBI0_9ACTN</name>
<dbReference type="SUPFAM" id="SSF53756">
    <property type="entry name" value="UDP-Glycosyltransferase/glycogen phosphorylase"/>
    <property type="match status" value="1"/>
</dbReference>
<accession>A0ABW1GBI0</accession>
<organism evidence="1 2">
    <name type="scientific">Streptacidiphilus monticola</name>
    <dbReference type="NCBI Taxonomy" id="2161674"/>
    <lineage>
        <taxon>Bacteria</taxon>
        <taxon>Bacillati</taxon>
        <taxon>Actinomycetota</taxon>
        <taxon>Actinomycetes</taxon>
        <taxon>Kitasatosporales</taxon>
        <taxon>Streptomycetaceae</taxon>
        <taxon>Streptacidiphilus</taxon>
    </lineage>
</organism>
<keyword evidence="1" id="KW-0328">Glycosyltransferase</keyword>
<dbReference type="GO" id="GO:0016757">
    <property type="term" value="F:glycosyltransferase activity"/>
    <property type="evidence" value="ECO:0007669"/>
    <property type="project" value="UniProtKB-KW"/>
</dbReference>
<dbReference type="Pfam" id="PF13692">
    <property type="entry name" value="Glyco_trans_1_4"/>
    <property type="match status" value="1"/>
</dbReference>